<organism evidence="6 7">
    <name type="scientific">Nocardioides zeicaulis</name>
    <dbReference type="NCBI Taxonomy" id="1776857"/>
    <lineage>
        <taxon>Bacteria</taxon>
        <taxon>Bacillati</taxon>
        <taxon>Actinomycetota</taxon>
        <taxon>Actinomycetes</taxon>
        <taxon>Propionibacteriales</taxon>
        <taxon>Nocardioidaceae</taxon>
        <taxon>Nocardioides</taxon>
    </lineage>
</organism>
<dbReference type="Gene3D" id="2.60.40.1120">
    <property type="entry name" value="Carboxypeptidase-like, regulatory domain"/>
    <property type="match status" value="2"/>
</dbReference>
<evidence type="ECO:0000256" key="3">
    <source>
        <dbReference type="ARBA" id="ARBA00030238"/>
    </source>
</evidence>
<dbReference type="SUPFAM" id="SSF49452">
    <property type="entry name" value="Starch-binding domain-like"/>
    <property type="match status" value="1"/>
</dbReference>
<dbReference type="InterPro" id="IPR008969">
    <property type="entry name" value="CarboxyPept-like_regulatory"/>
</dbReference>
<evidence type="ECO:0000256" key="1">
    <source>
        <dbReference type="ARBA" id="ARBA00000548"/>
    </source>
</evidence>
<dbReference type="Proteomes" id="UP001589698">
    <property type="component" value="Unassembled WGS sequence"/>
</dbReference>
<accession>A0ABV6E6H4</accession>
<feature type="chain" id="PRO_5046083857" description="alpha-amylase" evidence="5">
    <location>
        <begin position="30"/>
        <end position="706"/>
    </location>
</feature>
<feature type="region of interest" description="Disordered" evidence="4">
    <location>
        <begin position="586"/>
        <end position="683"/>
    </location>
</feature>
<protein>
    <recommendedName>
        <fullName evidence="2">alpha-amylase</fullName>
        <ecNumber evidence="2">3.2.1.1</ecNumber>
    </recommendedName>
    <alternativeName>
        <fullName evidence="3">1,4-alpha-D-glucan glucanohydrolase</fullName>
    </alternativeName>
</protein>
<dbReference type="Gene3D" id="2.60.40.10">
    <property type="entry name" value="Immunoglobulins"/>
    <property type="match status" value="1"/>
</dbReference>
<evidence type="ECO:0000256" key="5">
    <source>
        <dbReference type="SAM" id="SignalP"/>
    </source>
</evidence>
<dbReference type="SUPFAM" id="SSF49464">
    <property type="entry name" value="Carboxypeptidase regulatory domain-like"/>
    <property type="match status" value="1"/>
</dbReference>
<feature type="compositionally biased region" description="Gly residues" evidence="4">
    <location>
        <begin position="642"/>
        <end position="676"/>
    </location>
</feature>
<evidence type="ECO:0000256" key="4">
    <source>
        <dbReference type="SAM" id="MobiDB-lite"/>
    </source>
</evidence>
<feature type="compositionally biased region" description="Low complexity" evidence="4">
    <location>
        <begin position="587"/>
        <end position="597"/>
    </location>
</feature>
<dbReference type="EC" id="3.2.1.1" evidence="2"/>
<evidence type="ECO:0000256" key="2">
    <source>
        <dbReference type="ARBA" id="ARBA00012595"/>
    </source>
</evidence>
<dbReference type="InterPro" id="IPR013784">
    <property type="entry name" value="Carb-bd-like_fold"/>
</dbReference>
<keyword evidence="6" id="KW-0176">Collagen</keyword>
<comment type="caution">
    <text evidence="6">The sequence shown here is derived from an EMBL/GenBank/DDBJ whole genome shotgun (WGS) entry which is preliminary data.</text>
</comment>
<reference evidence="6 7" key="1">
    <citation type="submission" date="2024-09" db="EMBL/GenBank/DDBJ databases">
        <authorList>
            <person name="Sun Q."/>
            <person name="Mori K."/>
        </authorList>
    </citation>
    <scope>NUCLEOTIDE SEQUENCE [LARGE SCALE GENOMIC DNA]</scope>
    <source>
        <strain evidence="6 7">CCM 8654</strain>
    </source>
</reference>
<dbReference type="SUPFAM" id="SSF49478">
    <property type="entry name" value="Cna protein B-type domain"/>
    <property type="match status" value="1"/>
</dbReference>
<keyword evidence="5" id="KW-0732">Signal</keyword>
<feature type="compositionally biased region" description="Low complexity" evidence="4">
    <location>
        <begin position="605"/>
        <end position="616"/>
    </location>
</feature>
<feature type="signal peptide" evidence="5">
    <location>
        <begin position="1"/>
        <end position="29"/>
    </location>
</feature>
<dbReference type="InterPro" id="IPR013783">
    <property type="entry name" value="Ig-like_fold"/>
</dbReference>
<dbReference type="EMBL" id="JBHLXH010000003">
    <property type="protein sequence ID" value="MFC0224584.1"/>
    <property type="molecule type" value="Genomic_DNA"/>
</dbReference>
<proteinExistence type="predicted"/>
<sequence>MSRRTGRTVAYGAALAALGLVAASLPAHALTDRWTGWGPLAGSANDYRTALLQRSPGFPAATVASDSRAPASIPSGTAAVLGPGTPPGQKYGTSAGSPYLLLRPRADVAAAPSTTTYAFDHPTPDTGWAFVLGDVDADSVRVRATDEQGAAVPVSEVASWFAGAFNYAGGPDLPTWDPTTATLTGNPSATDTDGASGWLEPDVRLSSLTLTFTRRAGFPVYQTWFVSRARPVGGTVSDVSLAGACSPTQATTTLLSPWGEVLGTTSPAADGTYSFGEVATQAGYVVRLDVPDSCAVVGAAEHTVSNRGNDGSPASRADFDVRAVVPQPVSGTVRDASGAPVPGVVVTLTAPGGATTTATTGADGTYLIDDNASGTGYTVSIAVPAGYVAGPSGTSISGITVAAQPVTGQDLVLVALPSVSGTVTGAGHGLGGVEVVLTPVGGGAPLTVATTGDGAYELAGVPPGDYTLAVTAPEGWTAPAPVAVTVPPGGLTGQDVALSRPGSAGGVVTLDGAPAAGVEVVVEGPGGRQVVRTDADGGWYVDQLGPGAWTVSVTAPAGTIPSGAGTLTFTITSGGEVRGGRDFALVTAPAPTTSPTTSPTPSPTTLPTTSPTTSPSPSSPPPSPTTSPTPTPSPTATDSPTPGGGGDGGGGDGGDSGGGDGGGSDPGPGTLPGTGGPSPWLPGASLVMVALGAALLAASRRRPGRE</sequence>
<dbReference type="RefSeq" id="WP_378520366.1">
    <property type="nucleotide sequence ID" value="NZ_JBHLXH010000003.1"/>
</dbReference>
<gene>
    <name evidence="6" type="ORF">ACFFJG_19000</name>
</gene>
<evidence type="ECO:0000313" key="7">
    <source>
        <dbReference type="Proteomes" id="UP001589698"/>
    </source>
</evidence>
<evidence type="ECO:0000313" key="6">
    <source>
        <dbReference type="EMBL" id="MFC0224584.1"/>
    </source>
</evidence>
<name>A0ABV6E6H4_9ACTN</name>
<comment type="catalytic activity">
    <reaction evidence="1">
        <text>Endohydrolysis of (1-&gt;4)-alpha-D-glucosidic linkages in polysaccharides containing three or more (1-&gt;4)-alpha-linked D-glucose units.</text>
        <dbReference type="EC" id="3.2.1.1"/>
    </reaction>
</comment>
<feature type="compositionally biased region" description="Pro residues" evidence="4">
    <location>
        <begin position="617"/>
        <end position="633"/>
    </location>
</feature>
<dbReference type="Pfam" id="PF13620">
    <property type="entry name" value="CarboxypepD_reg"/>
    <property type="match status" value="2"/>
</dbReference>
<keyword evidence="7" id="KW-1185">Reference proteome</keyword>